<proteinExistence type="predicted"/>
<evidence type="ECO:0000313" key="1">
    <source>
        <dbReference type="EMBL" id="CAG6543388.1"/>
    </source>
</evidence>
<dbReference type="EMBL" id="HBUE01335220">
    <property type="protein sequence ID" value="CAG6595510.1"/>
    <property type="molecule type" value="Transcribed_RNA"/>
</dbReference>
<protein>
    <submittedName>
        <fullName evidence="1">(northern house mosquito) hypothetical protein</fullName>
    </submittedName>
</protein>
<name>A0A8D8HY32_CULPI</name>
<reference evidence="1" key="1">
    <citation type="submission" date="2021-05" db="EMBL/GenBank/DDBJ databases">
        <authorList>
            <person name="Alioto T."/>
            <person name="Alioto T."/>
            <person name="Gomez Garrido J."/>
        </authorList>
    </citation>
    <scope>NUCLEOTIDE SEQUENCE</scope>
</reference>
<dbReference type="EMBL" id="HBUE01228457">
    <property type="protein sequence ID" value="CAG6543388.1"/>
    <property type="molecule type" value="Transcribed_RNA"/>
</dbReference>
<sequence>MFLLLSTYRRYSGSGAECWSCNSSCVPLILVDSARHFLIILELLLLYISNSLRSSQPCQVHPDGKSRLCKLLCCFFTFTASSGCNQKDARTVVCYLYDASIS</sequence>
<organism evidence="1">
    <name type="scientific">Culex pipiens</name>
    <name type="common">House mosquito</name>
    <dbReference type="NCBI Taxonomy" id="7175"/>
    <lineage>
        <taxon>Eukaryota</taxon>
        <taxon>Metazoa</taxon>
        <taxon>Ecdysozoa</taxon>
        <taxon>Arthropoda</taxon>
        <taxon>Hexapoda</taxon>
        <taxon>Insecta</taxon>
        <taxon>Pterygota</taxon>
        <taxon>Neoptera</taxon>
        <taxon>Endopterygota</taxon>
        <taxon>Diptera</taxon>
        <taxon>Nematocera</taxon>
        <taxon>Culicoidea</taxon>
        <taxon>Culicidae</taxon>
        <taxon>Culicinae</taxon>
        <taxon>Culicini</taxon>
        <taxon>Culex</taxon>
        <taxon>Culex</taxon>
    </lineage>
</organism>
<accession>A0A8D8HY32</accession>
<dbReference type="AlphaFoldDB" id="A0A8D8HY32"/>